<dbReference type="InterPro" id="IPR058817">
    <property type="entry name" value="DUF8155_C"/>
</dbReference>
<evidence type="ECO:0000259" key="2">
    <source>
        <dbReference type="Pfam" id="PF26483"/>
    </source>
</evidence>
<organism evidence="3 4">
    <name type="scientific">Halospeciosus flavus</name>
    <dbReference type="NCBI Taxonomy" id="3032283"/>
    <lineage>
        <taxon>Archaea</taxon>
        <taxon>Methanobacteriati</taxon>
        <taxon>Methanobacteriota</taxon>
        <taxon>Stenosarchaea group</taxon>
        <taxon>Halobacteria</taxon>
        <taxon>Halobacteriales</taxon>
        <taxon>Halobacteriaceae</taxon>
        <taxon>Halospeciosus</taxon>
    </lineage>
</organism>
<dbReference type="AlphaFoldDB" id="A0ABD5Z6T5"/>
<dbReference type="InterPro" id="IPR058468">
    <property type="entry name" value="DUF8155_N"/>
</dbReference>
<evidence type="ECO:0000313" key="3">
    <source>
        <dbReference type="EMBL" id="MFC7200885.1"/>
    </source>
</evidence>
<comment type="caution">
    <text evidence="3">The sequence shown here is derived from an EMBL/GenBank/DDBJ whole genome shotgun (WGS) entry which is preliminary data.</text>
</comment>
<feature type="domain" description="DUF8155" evidence="2">
    <location>
        <begin position="145"/>
        <end position="274"/>
    </location>
</feature>
<dbReference type="Gene3D" id="2.70.70.10">
    <property type="entry name" value="Glucose Permease (Domain IIA)"/>
    <property type="match status" value="1"/>
</dbReference>
<proteinExistence type="predicted"/>
<feature type="domain" description="DUF8155" evidence="1">
    <location>
        <begin position="3"/>
        <end position="139"/>
    </location>
</feature>
<dbReference type="EMBL" id="JBHTAR010000011">
    <property type="protein sequence ID" value="MFC7200885.1"/>
    <property type="molecule type" value="Genomic_DNA"/>
</dbReference>
<dbReference type="Pfam" id="PF26483">
    <property type="entry name" value="DUF8155_C"/>
    <property type="match status" value="1"/>
</dbReference>
<dbReference type="InterPro" id="IPR011055">
    <property type="entry name" value="Dup_hybrid_motif"/>
</dbReference>
<protein>
    <submittedName>
        <fullName evidence="3">Uncharacterized protein</fullName>
    </submittedName>
</protein>
<accession>A0ABD5Z6T5</accession>
<sequence>MVTLPASVVRRYPRFSLYNSPYPEHDAGCAVDFYPETPDDDAPSPVAGEVVETRTVRCPPKPYAADYDHLVVVDTGTHYARVLHVDPSVDAGDEVAVGDSLGTMVRSGFFAPWVDNHVHLGFRERDANPVRASGSLSLSLDVPVEPVTWDGTGEVVETGETYVVLDAPDHPSSGIFAALATDDGLPLDGGLVHYSGGGVLGAGADAGDSVSLLGTPVGDVCDDRRTVAWRDVAVSANGTRCTGLSLFASRDSLGTKVVCPDHDFAVGDALRVRLDPTENPVHLG</sequence>
<evidence type="ECO:0000313" key="4">
    <source>
        <dbReference type="Proteomes" id="UP001596447"/>
    </source>
</evidence>
<name>A0ABD5Z6T5_9EURY</name>
<dbReference type="RefSeq" id="WP_279527648.1">
    <property type="nucleotide sequence ID" value="NZ_CP122312.1"/>
</dbReference>
<dbReference type="Pfam" id="PF26482">
    <property type="entry name" value="DUF8155"/>
    <property type="match status" value="1"/>
</dbReference>
<reference evidence="3 4" key="1">
    <citation type="journal article" date="2019" name="Int. J. Syst. Evol. Microbiol.">
        <title>The Global Catalogue of Microorganisms (GCM) 10K type strain sequencing project: providing services to taxonomists for standard genome sequencing and annotation.</title>
        <authorList>
            <consortium name="The Broad Institute Genomics Platform"/>
            <consortium name="The Broad Institute Genome Sequencing Center for Infectious Disease"/>
            <person name="Wu L."/>
            <person name="Ma J."/>
        </authorList>
    </citation>
    <scope>NUCLEOTIDE SEQUENCE [LARGE SCALE GENOMIC DNA]</scope>
    <source>
        <strain evidence="3 4">XZGYJ-43</strain>
    </source>
</reference>
<gene>
    <name evidence="3" type="ORF">ACFQJ9_15970</name>
</gene>
<evidence type="ECO:0000259" key="1">
    <source>
        <dbReference type="Pfam" id="PF26482"/>
    </source>
</evidence>
<dbReference type="Proteomes" id="UP001596447">
    <property type="component" value="Unassembled WGS sequence"/>
</dbReference>
<keyword evidence="4" id="KW-1185">Reference proteome</keyword>